<proteinExistence type="predicted"/>
<sequence>MARLLEILAIELLPVLGGLVGLLLALLIWRRWRRRQPTGVRPRRARRKSILNEPGRAFLDALDRAIGREYRVFVRVPAAEVVQVLGEGNAERRKAEEDRLVRQRFDFLLCDPDTLAPLCAIQMDARDRDGGQSVFIGELCREIGLPLLRVPERPAYAVSRLRNLIRERVAAAEVPGVDASREPWIGEATEPVEDTETGTAGAAPADGPSCPRCGSGMTARAVTTGAHAGRRVWRCARYPECPAVVTDARARE</sequence>
<dbReference type="Pfam" id="PF10881">
    <property type="entry name" value="DUF2726"/>
    <property type="match status" value="1"/>
</dbReference>
<organism evidence="3 4">
    <name type="scientific">Sediminicurvatus halobius</name>
    <dbReference type="NCBI Taxonomy" id="2182432"/>
    <lineage>
        <taxon>Bacteria</taxon>
        <taxon>Pseudomonadati</taxon>
        <taxon>Pseudomonadota</taxon>
        <taxon>Gammaproteobacteria</taxon>
        <taxon>Chromatiales</taxon>
        <taxon>Ectothiorhodospiraceae</taxon>
        <taxon>Sediminicurvatus</taxon>
    </lineage>
</organism>
<dbReference type="RefSeq" id="WP_109675479.1">
    <property type="nucleotide sequence ID" value="NZ_CP086615.1"/>
</dbReference>
<dbReference type="InterPro" id="IPR024402">
    <property type="entry name" value="DUF2726"/>
</dbReference>
<feature type="domain" description="DUF2726" evidence="2">
    <location>
        <begin position="48"/>
        <end position="165"/>
    </location>
</feature>
<dbReference type="EMBL" id="QFFI01000002">
    <property type="protein sequence ID" value="PWG65417.1"/>
    <property type="molecule type" value="Genomic_DNA"/>
</dbReference>
<keyword evidence="1" id="KW-1133">Transmembrane helix</keyword>
<reference evidence="3 4" key="1">
    <citation type="submission" date="2018-05" db="EMBL/GenBank/DDBJ databases">
        <title>Spiribacter halobius sp. nov., a moderately halophilic bacterium isolated from marine solar saltern.</title>
        <authorList>
            <person name="Zheng W.-S."/>
            <person name="Lu D.-C."/>
            <person name="Du Z.-J."/>
        </authorList>
    </citation>
    <scope>NUCLEOTIDE SEQUENCE [LARGE SCALE GENOMIC DNA]</scope>
    <source>
        <strain evidence="3 4">E85</strain>
    </source>
</reference>
<comment type="caution">
    <text evidence="3">The sequence shown here is derived from an EMBL/GenBank/DDBJ whole genome shotgun (WGS) entry which is preliminary data.</text>
</comment>
<evidence type="ECO:0000313" key="4">
    <source>
        <dbReference type="Proteomes" id="UP000245474"/>
    </source>
</evidence>
<protein>
    <recommendedName>
        <fullName evidence="2">DUF2726 domain-containing protein</fullName>
    </recommendedName>
</protein>
<dbReference type="Proteomes" id="UP000245474">
    <property type="component" value="Unassembled WGS sequence"/>
</dbReference>
<keyword evidence="1" id="KW-0472">Membrane</keyword>
<dbReference type="OrthoDB" id="5782056at2"/>
<name>A0A2U2N8M3_9GAMM</name>
<keyword evidence="1" id="KW-0812">Transmembrane</keyword>
<gene>
    <name evidence="3" type="ORF">DEM34_01350</name>
</gene>
<keyword evidence="4" id="KW-1185">Reference proteome</keyword>
<evidence type="ECO:0000256" key="1">
    <source>
        <dbReference type="SAM" id="Phobius"/>
    </source>
</evidence>
<dbReference type="AlphaFoldDB" id="A0A2U2N8M3"/>
<accession>A0A2U2N8M3</accession>
<evidence type="ECO:0000313" key="3">
    <source>
        <dbReference type="EMBL" id="PWG65417.1"/>
    </source>
</evidence>
<evidence type="ECO:0000259" key="2">
    <source>
        <dbReference type="Pfam" id="PF10881"/>
    </source>
</evidence>
<feature type="transmembrane region" description="Helical" evidence="1">
    <location>
        <begin position="12"/>
        <end position="29"/>
    </location>
</feature>